<proteinExistence type="predicted"/>
<feature type="compositionally biased region" description="Low complexity" evidence="3">
    <location>
        <begin position="615"/>
        <end position="625"/>
    </location>
</feature>
<keyword evidence="1" id="KW-0547">Nucleotide-binding</keyword>
<dbReference type="PROSITE" id="PS51194">
    <property type="entry name" value="HELICASE_CTER"/>
    <property type="match status" value="1"/>
</dbReference>
<feature type="region of interest" description="Disordered" evidence="3">
    <location>
        <begin position="1007"/>
        <end position="1027"/>
    </location>
</feature>
<evidence type="ECO:0000313" key="7">
    <source>
        <dbReference type="Proteomes" id="UP001189429"/>
    </source>
</evidence>
<dbReference type="Proteomes" id="UP001189429">
    <property type="component" value="Unassembled WGS sequence"/>
</dbReference>
<evidence type="ECO:0000256" key="2">
    <source>
        <dbReference type="ARBA" id="ARBA00022840"/>
    </source>
</evidence>
<dbReference type="InterPro" id="IPR027417">
    <property type="entry name" value="P-loop_NTPase"/>
</dbReference>
<dbReference type="PANTHER" id="PTHR14074">
    <property type="entry name" value="HELICASE WITH DEATH DOMAIN-RELATED"/>
    <property type="match status" value="1"/>
</dbReference>
<dbReference type="InterPro" id="IPR014001">
    <property type="entry name" value="Helicase_ATP-bd"/>
</dbReference>
<keyword evidence="2" id="KW-0067">ATP-binding</keyword>
<dbReference type="EMBL" id="CAUYUJ010014654">
    <property type="protein sequence ID" value="CAK0844334.1"/>
    <property type="molecule type" value="Genomic_DNA"/>
</dbReference>
<evidence type="ECO:0008006" key="8">
    <source>
        <dbReference type="Google" id="ProtNLM"/>
    </source>
</evidence>
<gene>
    <name evidence="6" type="ORF">PCOR1329_LOCUS38444</name>
</gene>
<feature type="non-terminal residue" evidence="6">
    <location>
        <position position="1231"/>
    </location>
</feature>
<comment type="caution">
    <text evidence="6">The sequence shown here is derived from an EMBL/GenBank/DDBJ whole genome shotgun (WGS) entry which is preliminary data.</text>
</comment>
<dbReference type="Pfam" id="PF00270">
    <property type="entry name" value="DEAD"/>
    <property type="match status" value="1"/>
</dbReference>
<keyword evidence="7" id="KW-1185">Reference proteome</keyword>
<accession>A0ABN9TEX1</accession>
<feature type="region of interest" description="Disordered" evidence="3">
    <location>
        <begin position="749"/>
        <end position="770"/>
    </location>
</feature>
<evidence type="ECO:0000313" key="6">
    <source>
        <dbReference type="EMBL" id="CAK0844334.1"/>
    </source>
</evidence>
<dbReference type="SUPFAM" id="SSF52540">
    <property type="entry name" value="P-loop containing nucleoside triphosphate hydrolases"/>
    <property type="match status" value="1"/>
</dbReference>
<feature type="domain" description="Helicase C-terminal" evidence="5">
    <location>
        <begin position="280"/>
        <end position="431"/>
    </location>
</feature>
<feature type="region of interest" description="Disordered" evidence="3">
    <location>
        <begin position="1051"/>
        <end position="1088"/>
    </location>
</feature>
<dbReference type="Gene3D" id="3.40.50.300">
    <property type="entry name" value="P-loop containing nucleotide triphosphate hydrolases"/>
    <property type="match status" value="2"/>
</dbReference>
<evidence type="ECO:0000256" key="1">
    <source>
        <dbReference type="ARBA" id="ARBA00022741"/>
    </source>
</evidence>
<feature type="compositionally biased region" description="Pro residues" evidence="3">
    <location>
        <begin position="1059"/>
        <end position="1080"/>
    </location>
</feature>
<protein>
    <recommendedName>
        <fullName evidence="8">RNA helicase</fullName>
    </recommendedName>
</protein>
<dbReference type="PROSITE" id="PS51192">
    <property type="entry name" value="HELICASE_ATP_BIND_1"/>
    <property type="match status" value="1"/>
</dbReference>
<feature type="compositionally biased region" description="Polar residues" evidence="3">
    <location>
        <begin position="909"/>
        <end position="922"/>
    </location>
</feature>
<reference evidence="6" key="1">
    <citation type="submission" date="2023-10" db="EMBL/GenBank/DDBJ databases">
        <authorList>
            <person name="Chen Y."/>
            <person name="Shah S."/>
            <person name="Dougan E. K."/>
            <person name="Thang M."/>
            <person name="Chan C."/>
        </authorList>
    </citation>
    <scope>NUCLEOTIDE SEQUENCE [LARGE SCALE GENOMIC DNA]</scope>
</reference>
<organism evidence="6 7">
    <name type="scientific">Prorocentrum cordatum</name>
    <dbReference type="NCBI Taxonomy" id="2364126"/>
    <lineage>
        <taxon>Eukaryota</taxon>
        <taxon>Sar</taxon>
        <taxon>Alveolata</taxon>
        <taxon>Dinophyceae</taxon>
        <taxon>Prorocentrales</taxon>
        <taxon>Prorocentraceae</taxon>
        <taxon>Prorocentrum</taxon>
    </lineage>
</organism>
<dbReference type="InterPro" id="IPR051363">
    <property type="entry name" value="RLR_Helicase"/>
</dbReference>
<evidence type="ECO:0000259" key="5">
    <source>
        <dbReference type="PROSITE" id="PS51194"/>
    </source>
</evidence>
<dbReference type="SMART" id="SM00490">
    <property type="entry name" value="HELICc"/>
    <property type="match status" value="1"/>
</dbReference>
<name>A0ABN9TEX1_9DINO</name>
<dbReference type="InterPro" id="IPR001650">
    <property type="entry name" value="Helicase_C-like"/>
</dbReference>
<sequence>MQFERFSDFFAPPQAGARVVEVTGYTAGQWGKDEWDDCRGRYDIFVGTPEVFRQALIDTGFLRLEDFSLFVVDECHHVSGESDAAALMAHLHCDAENERPRRKPHARVRVLGLTASIVKCKAEQRHTFEEHRQALVDAMQARIEVCRGPPRYPPKFRKVDFQVPPEGTRCLAERLCRIVLECVTEHGVKSSEKAFQKIIRASSVVLEQLGRDAFVWSLEHGIVPQIEAKIDDGKAMPETERHALFLEGHLDALREGIGAAMVQVKQEILDAVSVKAVSDKVKAVVGVLRGTFADQQLHGMVFVSEVSLAMPLAKLLQDELRMDVEVTSGTGSMKEQDRNDAFWRFRTGKSRLLVCTNCAEEGVDVSACAFVVRFSAIHTSKAHIQGAGRARLPRATIFYVENDPPVEIQRAGLMQEVAADESLPGPSPAAGRLPVGFERIPGMHPYVCPSTGAQVNFSAKLLWLYVAKLTSGQATIRGRTQKEEDAAVPKVPLLVDASHAGGPGLVLPGPGGGCVLAEADARRFFEGAPRAAAVPPGVEVQLFYVALLVLRRRGWLDEHNRVPSRVLREAVWPVEVKDGTCRRWCWSQAGGRQGCSEACASPRQRGCRPDTATTGPSGCGSRAARSRPSSAWSGWTRARSRTRRGHLWKTFSDGQSVFKLMVALALGESKVTDFPAIRVSFDERSRQWFSADNRRCFVLKVVAPLIELVSVEVEQINWTSEMDNKLAQRTIPNLVWATTPESVDEVRQEVRDAVESASHGAAPKHDRKQDVADPLAAALAAEVAERLEETGAGAQSAAAYMPAQVGRARPRLALTPYALARAAQPRGVAPTARCEGIFQGVPVAPGPLEGGRGSDAGLPAPGLAGSLTPPALPNAARCAGAHQGEPMVPGPLVGSISSDGASLAPGFVESSTPPASLGTEGSHQGVPKAPAPLGVCSANDAASLAPGPVLGPLPLAPPRASHCLGRQAPRAAGPMEIQTSLPTRAAFNDVGCRQGVPLVPEPLVAGHSSARAPRAPGPVLHAGGGSPALATLPGTEYGRDRVARILRNVQAQVRAQPQPRVPPGPRLQPPAAPQPAPRPAKAPLKRDASDCERVLGLVARDLARAVRPGELARDPVSVLNLAVMGHFKPHSEGRGEDWPAGTPRSRSAEALCGQGPRRTWGLHHHSLVLVPRVVLCPPRLHPSIPPRPLLPPSAPPAPPPPPPAPVPLLILCFSVFIRGHKKRPYPGLRGA</sequence>
<feature type="region of interest" description="Disordered" evidence="3">
    <location>
        <begin position="1130"/>
        <end position="1150"/>
    </location>
</feature>
<dbReference type="PANTHER" id="PTHR14074:SF16">
    <property type="entry name" value="ANTIVIRAL INNATE IMMUNE RESPONSE RECEPTOR RIG-I"/>
    <property type="match status" value="1"/>
</dbReference>
<feature type="domain" description="Helicase ATP-binding" evidence="4">
    <location>
        <begin position="1"/>
        <end position="135"/>
    </location>
</feature>
<evidence type="ECO:0000259" key="4">
    <source>
        <dbReference type="PROSITE" id="PS51192"/>
    </source>
</evidence>
<feature type="region of interest" description="Disordered" evidence="3">
    <location>
        <begin position="903"/>
        <end position="928"/>
    </location>
</feature>
<dbReference type="InterPro" id="IPR011545">
    <property type="entry name" value="DEAD/DEAH_box_helicase_dom"/>
</dbReference>
<evidence type="ECO:0000256" key="3">
    <source>
        <dbReference type="SAM" id="MobiDB-lite"/>
    </source>
</evidence>
<feature type="region of interest" description="Disordered" evidence="3">
    <location>
        <begin position="605"/>
        <end position="625"/>
    </location>
</feature>
<dbReference type="Pfam" id="PF00271">
    <property type="entry name" value="Helicase_C"/>
    <property type="match status" value="1"/>
</dbReference>